<feature type="compositionally biased region" description="Acidic residues" evidence="1">
    <location>
        <begin position="84"/>
        <end position="104"/>
    </location>
</feature>
<reference evidence="2" key="1">
    <citation type="journal article" date="2022" name="Int. J. Mol. Sci.">
        <title>Draft Genome of Tanacetum Coccineum: Genomic Comparison of Closely Related Tanacetum-Family Plants.</title>
        <authorList>
            <person name="Yamashiro T."/>
            <person name="Shiraishi A."/>
            <person name="Nakayama K."/>
            <person name="Satake H."/>
        </authorList>
    </citation>
    <scope>NUCLEOTIDE SEQUENCE</scope>
</reference>
<proteinExistence type="predicted"/>
<feature type="region of interest" description="Disordered" evidence="1">
    <location>
        <begin position="73"/>
        <end position="104"/>
    </location>
</feature>
<evidence type="ECO:0000313" key="3">
    <source>
        <dbReference type="Proteomes" id="UP001151760"/>
    </source>
</evidence>
<protein>
    <submittedName>
        <fullName evidence="2">Uncharacterized protein</fullName>
    </submittedName>
</protein>
<sequence length="104" mass="11709">MAGVMARIGTQFDMHPHMESDSWPLIYAAIQQHLQKIYNGKKAALKERHWVPDSDGNYDLECIRLSRPSHISEVNWDAGSGGCEDNEQGDDEDDSEDGEDEDDS</sequence>
<keyword evidence="3" id="KW-1185">Reference proteome</keyword>
<evidence type="ECO:0000313" key="2">
    <source>
        <dbReference type="EMBL" id="GJT99943.1"/>
    </source>
</evidence>
<organism evidence="2 3">
    <name type="scientific">Tanacetum coccineum</name>
    <dbReference type="NCBI Taxonomy" id="301880"/>
    <lineage>
        <taxon>Eukaryota</taxon>
        <taxon>Viridiplantae</taxon>
        <taxon>Streptophyta</taxon>
        <taxon>Embryophyta</taxon>
        <taxon>Tracheophyta</taxon>
        <taxon>Spermatophyta</taxon>
        <taxon>Magnoliopsida</taxon>
        <taxon>eudicotyledons</taxon>
        <taxon>Gunneridae</taxon>
        <taxon>Pentapetalae</taxon>
        <taxon>asterids</taxon>
        <taxon>campanulids</taxon>
        <taxon>Asterales</taxon>
        <taxon>Asteraceae</taxon>
        <taxon>Asteroideae</taxon>
        <taxon>Anthemideae</taxon>
        <taxon>Anthemidinae</taxon>
        <taxon>Tanacetum</taxon>
    </lineage>
</organism>
<accession>A0ABQ5IIN0</accession>
<dbReference type="EMBL" id="BQNB010020816">
    <property type="protein sequence ID" value="GJT99943.1"/>
    <property type="molecule type" value="Genomic_DNA"/>
</dbReference>
<gene>
    <name evidence="2" type="ORF">Tco_1110282</name>
</gene>
<dbReference type="Proteomes" id="UP001151760">
    <property type="component" value="Unassembled WGS sequence"/>
</dbReference>
<comment type="caution">
    <text evidence="2">The sequence shown here is derived from an EMBL/GenBank/DDBJ whole genome shotgun (WGS) entry which is preliminary data.</text>
</comment>
<reference evidence="2" key="2">
    <citation type="submission" date="2022-01" db="EMBL/GenBank/DDBJ databases">
        <authorList>
            <person name="Yamashiro T."/>
            <person name="Shiraishi A."/>
            <person name="Satake H."/>
            <person name="Nakayama K."/>
        </authorList>
    </citation>
    <scope>NUCLEOTIDE SEQUENCE</scope>
</reference>
<evidence type="ECO:0000256" key="1">
    <source>
        <dbReference type="SAM" id="MobiDB-lite"/>
    </source>
</evidence>
<name>A0ABQ5IIN0_9ASTR</name>